<dbReference type="Proteomes" id="UP000004949">
    <property type="component" value="Unassembled WGS sequence"/>
</dbReference>
<evidence type="ECO:0000313" key="1">
    <source>
        <dbReference type="EMBL" id="EHH68197.1"/>
    </source>
</evidence>
<gene>
    <name evidence="1" type="ORF">GMO_15470</name>
</gene>
<name>G6XJ81_9PROT</name>
<keyword evidence="2" id="KW-1185">Reference proteome</keyword>
<sequence length="39" mass="4484">MPSGRIRRDRVFCRAPERRSRRCVQVSILLAQGRGIADT</sequence>
<dbReference type="EMBL" id="AGQV01000004">
    <property type="protein sequence ID" value="EHH68197.1"/>
    <property type="molecule type" value="Genomic_DNA"/>
</dbReference>
<comment type="caution">
    <text evidence="1">The sequence shown here is derived from an EMBL/GenBank/DDBJ whole genome shotgun (WGS) entry which is preliminary data.</text>
</comment>
<dbReference type="PATRIC" id="fig|1088869.3.peg.1544"/>
<reference evidence="1 2" key="1">
    <citation type="submission" date="2011-10" db="EMBL/GenBank/DDBJ databases">
        <title>Genome sequence of Gluconobacter morbifer G707, isolated from Drosophila gut.</title>
        <authorList>
            <person name="Lee W.-J."/>
            <person name="Kim E.-K."/>
        </authorList>
    </citation>
    <scope>NUCLEOTIDE SEQUENCE [LARGE SCALE GENOMIC DNA]</scope>
    <source>
        <strain evidence="1 2">G707</strain>
    </source>
</reference>
<protein>
    <submittedName>
        <fullName evidence="1">Uncharacterized protein</fullName>
    </submittedName>
</protein>
<evidence type="ECO:0000313" key="2">
    <source>
        <dbReference type="Proteomes" id="UP000004949"/>
    </source>
</evidence>
<accession>G6XJ81</accession>
<dbReference type="STRING" id="1088869.GMO_15470"/>
<proteinExistence type="predicted"/>
<dbReference type="AlphaFoldDB" id="G6XJ81"/>
<organism evidence="1 2">
    <name type="scientific">Gluconobacter morbifer G707</name>
    <dbReference type="NCBI Taxonomy" id="1088869"/>
    <lineage>
        <taxon>Bacteria</taxon>
        <taxon>Pseudomonadati</taxon>
        <taxon>Pseudomonadota</taxon>
        <taxon>Alphaproteobacteria</taxon>
        <taxon>Acetobacterales</taxon>
        <taxon>Acetobacteraceae</taxon>
        <taxon>Gluconobacter</taxon>
    </lineage>
</organism>